<comment type="caution">
    <text evidence="1">The sequence shown here is derived from an EMBL/GenBank/DDBJ whole genome shotgun (WGS) entry which is preliminary data.</text>
</comment>
<proteinExistence type="predicted"/>
<accession>A0ACC1IVS6</accession>
<organism evidence="1 2">
    <name type="scientific">Kickxella alabastrina</name>
    <dbReference type="NCBI Taxonomy" id="61397"/>
    <lineage>
        <taxon>Eukaryota</taxon>
        <taxon>Fungi</taxon>
        <taxon>Fungi incertae sedis</taxon>
        <taxon>Zoopagomycota</taxon>
        <taxon>Kickxellomycotina</taxon>
        <taxon>Kickxellomycetes</taxon>
        <taxon>Kickxellales</taxon>
        <taxon>Kickxellaceae</taxon>
        <taxon>Kickxella</taxon>
    </lineage>
</organism>
<gene>
    <name evidence="1" type="ORF">LPJ66_000580</name>
</gene>
<evidence type="ECO:0000313" key="1">
    <source>
        <dbReference type="EMBL" id="KAJ1901731.1"/>
    </source>
</evidence>
<protein>
    <submittedName>
        <fullName evidence="1">Uncharacterized protein</fullName>
    </submittedName>
</protein>
<sequence>MHRALYHVDVLSQIFLTYYKEGWEMMTSAFETNYMRGLHPLAAVCKTWRGVAYHHFLAKCMSIEVFQPPDHGRRGEYFKSAFEQEACTTMGPFGYVCTPLTRSIYHSNAYLIPHTGNKTTTFYLYLGNNVTAMDIVHCLNCIEFAEYEWPLVTALHIVTDTMYIPGPTNEDDIRRPLYHSLNAIAPVIEWLFGAAPRIDSVMLGSRSKFVYPGQLPLQGAIFDNIARLKKLEISSQFSSFTIPPVLPPLTALSICPVHFTHHFLLAKLSAEHLQKLSLHHIQPRHFFKTIGISGPQSPTVFPELRSLGLYFSVPRISQDASSNWYNSHEHNLVRFPKLRLVTIYNYYYNISGIFRALLQSPVENLRISTQPSLFVSAEIHRFMSIKKLWANFEMRQDQQQLLAGNYFDRLFSSQTPLTDMSICLPSSDWHTSMTSIESKLLYTLDLDLKLGYAQAMSIMSGLPRLVHFRCVIDTMSVDNNASMRDILCQSHPICSTTVEHMVLVFHPQAESVDISGRYAVLAHMLSLIARVPSLLHLRSSYSAATFRMHVRRALAINEFATIGRHLKNIKYTARANSSSNVVFS</sequence>
<dbReference type="Proteomes" id="UP001150581">
    <property type="component" value="Unassembled WGS sequence"/>
</dbReference>
<evidence type="ECO:0000313" key="2">
    <source>
        <dbReference type="Proteomes" id="UP001150581"/>
    </source>
</evidence>
<reference evidence="1" key="1">
    <citation type="submission" date="2022-07" db="EMBL/GenBank/DDBJ databases">
        <title>Phylogenomic reconstructions and comparative analyses of Kickxellomycotina fungi.</title>
        <authorList>
            <person name="Reynolds N.K."/>
            <person name="Stajich J.E."/>
            <person name="Barry K."/>
            <person name="Grigoriev I.V."/>
            <person name="Crous P."/>
            <person name="Smith M.E."/>
        </authorList>
    </citation>
    <scope>NUCLEOTIDE SEQUENCE</scope>
    <source>
        <strain evidence="1">Benny 63K</strain>
    </source>
</reference>
<name>A0ACC1IVS6_9FUNG</name>
<dbReference type="EMBL" id="JANBPG010000018">
    <property type="protein sequence ID" value="KAJ1901731.1"/>
    <property type="molecule type" value="Genomic_DNA"/>
</dbReference>
<keyword evidence="2" id="KW-1185">Reference proteome</keyword>